<organism evidence="2 3">
    <name type="scientific">Chlamydomonas eustigma</name>
    <dbReference type="NCBI Taxonomy" id="1157962"/>
    <lineage>
        <taxon>Eukaryota</taxon>
        <taxon>Viridiplantae</taxon>
        <taxon>Chlorophyta</taxon>
        <taxon>core chlorophytes</taxon>
        <taxon>Chlorophyceae</taxon>
        <taxon>CS clade</taxon>
        <taxon>Chlamydomonadales</taxon>
        <taxon>Chlamydomonadaceae</taxon>
        <taxon>Chlamydomonas</taxon>
    </lineage>
</organism>
<feature type="region of interest" description="Disordered" evidence="1">
    <location>
        <begin position="173"/>
        <end position="230"/>
    </location>
</feature>
<evidence type="ECO:0000313" key="2">
    <source>
        <dbReference type="EMBL" id="GAX77728.1"/>
    </source>
</evidence>
<feature type="region of interest" description="Disordered" evidence="1">
    <location>
        <begin position="1"/>
        <end position="20"/>
    </location>
</feature>
<keyword evidence="3" id="KW-1185">Reference proteome</keyword>
<gene>
    <name evidence="2" type="ORF">CEUSTIGMA_g5171.t1</name>
</gene>
<comment type="caution">
    <text evidence="2">The sequence shown here is derived from an EMBL/GenBank/DDBJ whole genome shotgun (WGS) entry which is preliminary data.</text>
</comment>
<feature type="compositionally biased region" description="Basic and acidic residues" evidence="1">
    <location>
        <begin position="191"/>
        <end position="201"/>
    </location>
</feature>
<protein>
    <submittedName>
        <fullName evidence="2">Uncharacterized protein</fullName>
    </submittedName>
</protein>
<dbReference type="EMBL" id="BEGY01000026">
    <property type="protein sequence ID" value="GAX77728.1"/>
    <property type="molecule type" value="Genomic_DNA"/>
</dbReference>
<dbReference type="AlphaFoldDB" id="A0A250X3S4"/>
<evidence type="ECO:0000313" key="3">
    <source>
        <dbReference type="Proteomes" id="UP000232323"/>
    </source>
</evidence>
<proteinExistence type="predicted"/>
<sequence length="230" mass="25603">MSMSKQSLNSKGSYAIQQPTKDSRERLNCLTPLSTEIRLEQIETWDTNLGIKFQREETVVSQSLKDNNATTWEDGTVLVTAYGAGAAHMPPRAELCQSTVPYMTDIEVEEAALRCYWLSHYWALAQQLGIYTEIAGDKEPYWRALAPPQDAFYSIVDRQIQTVVGPNSEASVATTSFQGEGQRVGQAQTSEKGKSPRRRDNGQSPRSVPRSMPLCPTEMKASLHALTSKQ</sequence>
<accession>A0A250X3S4</accession>
<dbReference type="Proteomes" id="UP000232323">
    <property type="component" value="Unassembled WGS sequence"/>
</dbReference>
<name>A0A250X3S4_9CHLO</name>
<dbReference type="OrthoDB" id="2014962at2759"/>
<feature type="compositionally biased region" description="Polar residues" evidence="1">
    <location>
        <begin position="173"/>
        <end position="190"/>
    </location>
</feature>
<evidence type="ECO:0000256" key="1">
    <source>
        <dbReference type="SAM" id="MobiDB-lite"/>
    </source>
</evidence>
<reference evidence="2 3" key="1">
    <citation type="submission" date="2017-08" db="EMBL/GenBank/DDBJ databases">
        <title>Acidophilic green algal genome provides insights into adaptation to an acidic environment.</title>
        <authorList>
            <person name="Hirooka S."/>
            <person name="Hirose Y."/>
            <person name="Kanesaki Y."/>
            <person name="Higuchi S."/>
            <person name="Fujiwara T."/>
            <person name="Onuma R."/>
            <person name="Era A."/>
            <person name="Ohbayashi R."/>
            <person name="Uzuka A."/>
            <person name="Nozaki H."/>
            <person name="Yoshikawa H."/>
            <person name="Miyagishima S.Y."/>
        </authorList>
    </citation>
    <scope>NUCLEOTIDE SEQUENCE [LARGE SCALE GENOMIC DNA]</scope>
    <source>
        <strain evidence="2 3">NIES-2499</strain>
    </source>
</reference>